<gene>
    <name evidence="8" type="ORF">KQP761_LOCUS2035</name>
</gene>
<feature type="compositionally biased region" description="Basic and acidic residues" evidence="6">
    <location>
        <begin position="387"/>
        <end position="403"/>
    </location>
</feature>
<comment type="caution">
    <text evidence="8">The sequence shown here is derived from an EMBL/GenBank/DDBJ whole genome shotgun (WGS) entry which is preliminary data.</text>
</comment>
<evidence type="ECO:0000259" key="7">
    <source>
        <dbReference type="PROSITE" id="PS50089"/>
    </source>
</evidence>
<dbReference type="AlphaFoldDB" id="A0A814ZQ09"/>
<dbReference type="GO" id="GO:0043161">
    <property type="term" value="P:proteasome-mediated ubiquitin-dependent protein catabolic process"/>
    <property type="evidence" value="ECO:0007669"/>
    <property type="project" value="TreeGrafter"/>
</dbReference>
<feature type="compositionally biased region" description="Polar residues" evidence="6">
    <location>
        <begin position="375"/>
        <end position="384"/>
    </location>
</feature>
<name>A0A814ZQ09_9BILA</name>
<dbReference type="GO" id="GO:0008270">
    <property type="term" value="F:zinc ion binding"/>
    <property type="evidence" value="ECO:0007669"/>
    <property type="project" value="UniProtKB-KW"/>
</dbReference>
<dbReference type="GO" id="GO:0000209">
    <property type="term" value="P:protein polyubiquitination"/>
    <property type="evidence" value="ECO:0007669"/>
    <property type="project" value="TreeGrafter"/>
</dbReference>
<evidence type="ECO:0000256" key="6">
    <source>
        <dbReference type="SAM" id="MobiDB-lite"/>
    </source>
</evidence>
<keyword evidence="5" id="KW-0175">Coiled coil</keyword>
<dbReference type="SUPFAM" id="SSF101898">
    <property type="entry name" value="NHL repeat"/>
    <property type="match status" value="1"/>
</dbReference>
<dbReference type="InterPro" id="IPR013083">
    <property type="entry name" value="Znf_RING/FYVE/PHD"/>
</dbReference>
<dbReference type="SUPFAM" id="SSF57850">
    <property type="entry name" value="RING/U-box"/>
    <property type="match status" value="1"/>
</dbReference>
<dbReference type="Pfam" id="PF13445">
    <property type="entry name" value="zf-RING_UBOX"/>
    <property type="match status" value="1"/>
</dbReference>
<proteinExistence type="predicted"/>
<dbReference type="InterPro" id="IPR001841">
    <property type="entry name" value="Znf_RING"/>
</dbReference>
<feature type="domain" description="RING-type" evidence="7">
    <location>
        <begin position="29"/>
        <end position="70"/>
    </location>
</feature>
<keyword evidence="1" id="KW-0479">Metal-binding</keyword>
<evidence type="ECO:0000256" key="1">
    <source>
        <dbReference type="ARBA" id="ARBA00022723"/>
    </source>
</evidence>
<dbReference type="InterPro" id="IPR050952">
    <property type="entry name" value="TRIM-NHL_E3_ligases"/>
</dbReference>
<feature type="coiled-coil region" evidence="5">
    <location>
        <begin position="139"/>
        <end position="206"/>
    </location>
</feature>
<evidence type="ECO:0000256" key="4">
    <source>
        <dbReference type="PROSITE-ProRule" id="PRU00175"/>
    </source>
</evidence>
<reference evidence="8" key="1">
    <citation type="submission" date="2021-02" db="EMBL/GenBank/DDBJ databases">
        <authorList>
            <person name="Nowell W R."/>
        </authorList>
    </citation>
    <scope>NUCLEOTIDE SEQUENCE</scope>
</reference>
<dbReference type="InterPro" id="IPR027370">
    <property type="entry name" value="Znf-RING_euk"/>
</dbReference>
<dbReference type="OrthoDB" id="192247at2759"/>
<feature type="region of interest" description="Disordered" evidence="6">
    <location>
        <begin position="375"/>
        <end position="408"/>
    </location>
</feature>
<keyword evidence="3" id="KW-0862">Zinc</keyword>
<dbReference type="PROSITE" id="PS50089">
    <property type="entry name" value="ZF_RING_2"/>
    <property type="match status" value="1"/>
</dbReference>
<keyword evidence="2 4" id="KW-0863">Zinc-finger</keyword>
<organism evidence="8 9">
    <name type="scientific">Rotaria magnacalcarata</name>
    <dbReference type="NCBI Taxonomy" id="392030"/>
    <lineage>
        <taxon>Eukaryota</taxon>
        <taxon>Metazoa</taxon>
        <taxon>Spiralia</taxon>
        <taxon>Gnathifera</taxon>
        <taxon>Rotifera</taxon>
        <taxon>Eurotatoria</taxon>
        <taxon>Bdelloidea</taxon>
        <taxon>Philodinida</taxon>
        <taxon>Philodinidae</taxon>
        <taxon>Rotaria</taxon>
    </lineage>
</organism>
<dbReference type="PANTHER" id="PTHR24104">
    <property type="entry name" value="E3 UBIQUITIN-PROTEIN LIGASE NHLRC1-RELATED"/>
    <property type="match status" value="1"/>
</dbReference>
<dbReference type="Gene3D" id="2.120.10.30">
    <property type="entry name" value="TolB, C-terminal domain"/>
    <property type="match status" value="2"/>
</dbReference>
<dbReference type="GO" id="GO:0061630">
    <property type="term" value="F:ubiquitin protein ligase activity"/>
    <property type="evidence" value="ECO:0007669"/>
    <property type="project" value="TreeGrafter"/>
</dbReference>
<dbReference type="SMART" id="SM00184">
    <property type="entry name" value="RING"/>
    <property type="match status" value="1"/>
</dbReference>
<dbReference type="EMBL" id="CAJNOW010000130">
    <property type="protein sequence ID" value="CAF1245913.1"/>
    <property type="molecule type" value="Genomic_DNA"/>
</dbReference>
<dbReference type="Gene3D" id="3.30.40.10">
    <property type="entry name" value="Zinc/RING finger domain, C3HC4 (zinc finger)"/>
    <property type="match status" value="1"/>
</dbReference>
<protein>
    <recommendedName>
        <fullName evidence="7">RING-type domain-containing protein</fullName>
    </recommendedName>
</protein>
<sequence>MSSLDSYQTDDNDFESITRIMDASLLLRCPLCKKDIQDPRILCSNGHTFCHSCITNALPADGVLKCPVCNEPRRLSSIQEVGQLTKNHTLLTLKKAEHHRLAQLGICELCNKKIAYGRCYHCRSLACFSCMDEHEKNLANEQTKEYADLVKIRENLSEKLSQWDNKLNQSKENIHELIHKDAEKHIKEVQEREQTLYNQLDDLYQNYLLTKNTKLQKLSSNIEKDSKELDKIDPKNWTISDRQHLTQHWLDLQQKFDDQSINFIYKSNTSSTNHTMLGELHLKTPNQDNEHLQMHRLQRQQLSLIDPFDNHDGIYRSNQIISGRESKTLTRKRLIMREQNSTGHPNAFLTQSIPPYHENDPEGGYRGTGFSVKFNTKTDSSISRNRSRFDDQHLEQEGNESTKRKVLRSHQPSNLALSNGFEQQSQIEDNTILTPRMPVSPIQLNGYSKKATQVLAGPNDTDKFLAPKAIVVTDSNHLLIADTKKHRIIVYDLNLGTMRGLKGFLFPDGLCLAGEQFVIITDRHRVSKYDWLHGKMINFVGSKKEGCTRTSFSWPKGVAIDNNYIYVCDSYNSRMIILNHQMKYENEWIIMRGSKKLDPQYISISNNLLYATAWQRVKPESCAYNAGCIIVYGLDGNAQRFIDTDAQSYLNLSVPEDGNAQRFIDTDAQSYLNLSVPEGIICDSSNQLILADRYTSKIFAMSDGNQQVIHFRGDRMKAPHYVCFTNDQNTMIVSDVGNNTVQFYEKNK</sequence>
<evidence type="ECO:0000256" key="2">
    <source>
        <dbReference type="ARBA" id="ARBA00022771"/>
    </source>
</evidence>
<dbReference type="PANTHER" id="PTHR24104:SF47">
    <property type="entry name" value="E3 UBIQUITIN-PROTEIN LIGASE NHLRC1"/>
    <property type="match status" value="1"/>
</dbReference>
<accession>A0A814ZQ09</accession>
<evidence type="ECO:0000313" key="8">
    <source>
        <dbReference type="EMBL" id="CAF1245913.1"/>
    </source>
</evidence>
<evidence type="ECO:0000256" key="5">
    <source>
        <dbReference type="SAM" id="Coils"/>
    </source>
</evidence>
<dbReference type="Proteomes" id="UP000663834">
    <property type="component" value="Unassembled WGS sequence"/>
</dbReference>
<evidence type="ECO:0000313" key="9">
    <source>
        <dbReference type="Proteomes" id="UP000663834"/>
    </source>
</evidence>
<evidence type="ECO:0000256" key="3">
    <source>
        <dbReference type="ARBA" id="ARBA00022833"/>
    </source>
</evidence>
<dbReference type="CDD" id="cd05819">
    <property type="entry name" value="NHL"/>
    <property type="match status" value="1"/>
</dbReference>
<dbReference type="InterPro" id="IPR011042">
    <property type="entry name" value="6-blade_b-propeller_TolB-like"/>
</dbReference>